<protein>
    <recommendedName>
        <fullName evidence="1">Endonuclease GajA/Old nuclease/RecF-like AAA domain-containing protein</fullName>
    </recommendedName>
</protein>
<dbReference type="VEuPathDB" id="AmoebaDB:EHI8A_093570"/>
<gene>
    <name evidence="2" type="ORF">EHI8A_093570</name>
</gene>
<dbReference type="EMBL" id="KB610040">
    <property type="protein sequence ID" value="EMH77383.1"/>
    <property type="molecule type" value="Genomic_DNA"/>
</dbReference>
<name>M3TPC0_ENTH1</name>
<feature type="domain" description="Endonuclease GajA/Old nuclease/RecF-like AAA" evidence="1">
    <location>
        <begin position="1"/>
        <end position="364"/>
    </location>
</feature>
<organism evidence="2 3">
    <name type="scientific">Entamoeba histolytica HM-1:IMSS-B</name>
    <dbReference type="NCBI Taxonomy" id="885319"/>
    <lineage>
        <taxon>Eukaryota</taxon>
        <taxon>Amoebozoa</taxon>
        <taxon>Evosea</taxon>
        <taxon>Archamoebae</taxon>
        <taxon>Mastigamoebida</taxon>
        <taxon>Entamoebidae</taxon>
        <taxon>Entamoeba</taxon>
    </lineage>
</organism>
<reference evidence="2 3" key="1">
    <citation type="submission" date="2013-01" db="EMBL/GenBank/DDBJ databases">
        <authorList>
            <person name="Hannick L."/>
            <person name="Zafar N."/>
            <person name="Lorenzi H."/>
            <person name="Ali I.A."/>
            <person name="Petri W.P."/>
            <person name="Caler E."/>
        </authorList>
    </citation>
    <scope>NUCLEOTIDE SEQUENCE [LARGE SCALE GENOMIC DNA]</scope>
    <source>
        <strain evidence="3">HM3:IMSS-B</strain>
    </source>
</reference>
<dbReference type="AlphaFoldDB" id="M3TPC0"/>
<evidence type="ECO:0000259" key="1">
    <source>
        <dbReference type="Pfam" id="PF13175"/>
    </source>
</evidence>
<dbReference type="Gene3D" id="3.40.50.300">
    <property type="entry name" value="P-loop containing nucleotide triphosphate hydrolases"/>
    <property type="match status" value="1"/>
</dbReference>
<evidence type="ECO:0000313" key="2">
    <source>
        <dbReference type="EMBL" id="EMH77383.1"/>
    </source>
</evidence>
<sequence length="464" mass="53020">MTLLVGPNGSGKTACLFSLMNQILSGDRKAHDSVAFDHPEEKYKTCIIYYTPVPYLRETPVSDPHLKMLVPRPSKLAKSLTDTETRIAEELKQEFKINILSYLKLDPITDRDIENLLTLIARRRFIQDSLFVEIQNEYDYLEHVHLELRETKATYDSPEFLNLRSKQEHLRSKFLTTYKALAGDDYAIRLRAYVSAKRSCKASLGGDLQLLEDLGFTISINRIKNISQRRTKSRTAFRSAIGTLRHVSRILRDRTLENDLHEINHSQHALLHHIDISRVGFTKFNQLSSGAAALFDQFASITQAVADLAPNPKNEHLLLLIDEGDAFLHLKWQQHYINYLDKTIANIKLWFKTVQVIVTTHSPVLMSDFPREFVVNLEDKDSIKRIMDIPQDSDQPTFGAPVETVMREIANAGTIGSFTAKIIRELIDRIRNGEEVSPSQISVIGDPALRKQLMAMLNEQIRKD</sequence>
<evidence type="ECO:0000313" key="3">
    <source>
        <dbReference type="Proteomes" id="UP000030781"/>
    </source>
</evidence>
<accession>M3TPC0</accession>
<dbReference type="SUPFAM" id="SSF52540">
    <property type="entry name" value="P-loop containing nucleoside triphosphate hydrolases"/>
    <property type="match status" value="1"/>
</dbReference>
<dbReference type="InterPro" id="IPR041685">
    <property type="entry name" value="AAA_GajA/Old/RecF-like"/>
</dbReference>
<dbReference type="Proteomes" id="UP000030781">
    <property type="component" value="Unassembled WGS sequence"/>
</dbReference>
<dbReference type="Pfam" id="PF13175">
    <property type="entry name" value="AAA_15"/>
    <property type="match status" value="1"/>
</dbReference>
<dbReference type="InterPro" id="IPR027417">
    <property type="entry name" value="P-loop_NTPase"/>
</dbReference>
<proteinExistence type="predicted"/>